<dbReference type="GeneID" id="60335829"/>
<dbReference type="Proteomes" id="UP000241021">
    <property type="component" value="Segment"/>
</dbReference>
<gene>
    <name evidence="2" type="primary">8</name>
    <name evidence="2" type="ORF">SEA_MENDOKYSEI_8</name>
</gene>
<dbReference type="EMBL" id="MG925349">
    <property type="protein sequence ID" value="AVJ50226.1"/>
    <property type="molecule type" value="Genomic_DNA"/>
</dbReference>
<proteinExistence type="predicted"/>
<organism evidence="2 3">
    <name type="scientific">Mycobacterium phage Mendokysei</name>
    <dbReference type="NCBI Taxonomy" id="2099637"/>
    <lineage>
        <taxon>Viruses</taxon>
        <taxon>Duplodnaviria</taxon>
        <taxon>Heunggongvirae</taxon>
        <taxon>Uroviricota</taxon>
        <taxon>Caudoviricetes</taxon>
        <taxon>Bernalvirus</taxon>
        <taxon>Bernalvirus mendokysei</taxon>
    </lineage>
</organism>
<protein>
    <submittedName>
        <fullName evidence="2">Uncharacterized protein</fullName>
    </submittedName>
</protein>
<feature type="compositionally biased region" description="Low complexity" evidence="1">
    <location>
        <begin position="91"/>
        <end position="108"/>
    </location>
</feature>
<feature type="region of interest" description="Disordered" evidence="1">
    <location>
        <begin position="51"/>
        <end position="123"/>
    </location>
</feature>
<dbReference type="RefSeq" id="YP_009964118.1">
    <property type="nucleotide sequence ID" value="NC_051726.1"/>
</dbReference>
<accession>A0A2P1CG78</accession>
<reference evidence="3" key="1">
    <citation type="submission" date="2018-02" db="EMBL/GenBank/DDBJ databases">
        <authorList>
            <person name="Yee B."/>
            <person name="Bell B."/>
            <person name="Donohue J.-P."/>
            <person name="Ares M.Jr."/>
            <person name="Hartzog G.A."/>
            <person name="Dargyte M."/>
            <person name="DeMattos M."/>
            <person name="Divekar N."/>
            <person name="Farooq S."/>
            <person name="Hardison E."/>
            <person name="Peracchi L."/>
            <person name="Phillips A."/>
            <person name="Sennef S."/>
            <person name="Fridland S."/>
            <person name="Valenzuela-Sanchez M."/>
            <person name="Stoner T.H."/>
            <person name="Russell D.A."/>
            <person name="Pope W.H."/>
            <person name="Jacobs-Sera D."/>
            <person name="Hatfull G.F."/>
        </authorList>
    </citation>
    <scope>NUCLEOTIDE SEQUENCE [LARGE SCALE GENOMIC DNA]</scope>
</reference>
<evidence type="ECO:0000313" key="2">
    <source>
        <dbReference type="EMBL" id="AVJ50226.1"/>
    </source>
</evidence>
<name>A0A2P1CG78_9CAUD</name>
<dbReference type="KEGG" id="vg:60335829"/>
<evidence type="ECO:0000313" key="3">
    <source>
        <dbReference type="Proteomes" id="UP000241021"/>
    </source>
</evidence>
<keyword evidence="3" id="KW-1185">Reference proteome</keyword>
<sequence>MATFHAPKGFYFGASQWAKFELIPGSDPAVYAFETDDPAVIARLAGVEDVTRVDGDQADDVEAEPKPKARKAAQPSKRRKAAEQSHDDSSAAEAGGDADGQAAEATQTSLEDVEGDSGANADS</sequence>
<feature type="compositionally biased region" description="Basic residues" evidence="1">
    <location>
        <begin position="68"/>
        <end position="80"/>
    </location>
</feature>
<evidence type="ECO:0000256" key="1">
    <source>
        <dbReference type="SAM" id="MobiDB-lite"/>
    </source>
</evidence>